<feature type="signal peptide" evidence="8">
    <location>
        <begin position="1"/>
        <end position="18"/>
    </location>
</feature>
<dbReference type="PROSITE" id="PS51405">
    <property type="entry name" value="HEME_HALOPEROXIDASE"/>
    <property type="match status" value="1"/>
</dbReference>
<evidence type="ECO:0000256" key="2">
    <source>
        <dbReference type="ARBA" id="ARBA00022559"/>
    </source>
</evidence>
<keyword evidence="2" id="KW-0575">Peroxidase</keyword>
<gene>
    <name evidence="10" type="ORF">Clacol_008328</name>
</gene>
<evidence type="ECO:0000256" key="4">
    <source>
        <dbReference type="ARBA" id="ARBA00022723"/>
    </source>
</evidence>
<organism evidence="10 11">
    <name type="scientific">Clathrus columnatus</name>
    <dbReference type="NCBI Taxonomy" id="1419009"/>
    <lineage>
        <taxon>Eukaryota</taxon>
        <taxon>Fungi</taxon>
        <taxon>Dikarya</taxon>
        <taxon>Basidiomycota</taxon>
        <taxon>Agaricomycotina</taxon>
        <taxon>Agaricomycetes</taxon>
        <taxon>Phallomycetidae</taxon>
        <taxon>Phallales</taxon>
        <taxon>Clathraceae</taxon>
        <taxon>Clathrus</taxon>
    </lineage>
</organism>
<dbReference type="SUPFAM" id="SSF47571">
    <property type="entry name" value="Cloroperoxidase"/>
    <property type="match status" value="1"/>
</dbReference>
<evidence type="ECO:0000313" key="11">
    <source>
        <dbReference type="Proteomes" id="UP001050691"/>
    </source>
</evidence>
<evidence type="ECO:0000256" key="7">
    <source>
        <dbReference type="ARBA" id="ARBA00025795"/>
    </source>
</evidence>
<proteinExistence type="inferred from homology"/>
<name>A0AAV5AHE5_9AGAM</name>
<keyword evidence="5" id="KW-0560">Oxidoreductase</keyword>
<dbReference type="PANTHER" id="PTHR33577">
    <property type="entry name" value="STERIGMATOCYSTIN BIOSYNTHESIS PEROXIDASE STCC-RELATED"/>
    <property type="match status" value="1"/>
</dbReference>
<feature type="chain" id="PRO_5043820145" description="Heme haloperoxidase family profile domain-containing protein" evidence="8">
    <location>
        <begin position="19"/>
        <end position="394"/>
    </location>
</feature>
<protein>
    <recommendedName>
        <fullName evidence="9">Heme haloperoxidase family profile domain-containing protein</fullName>
    </recommendedName>
</protein>
<dbReference type="PANTHER" id="PTHR33577:SF16">
    <property type="entry name" value="HEME HALOPEROXIDASE FAMILY PROFILE DOMAIN-CONTAINING PROTEIN"/>
    <property type="match status" value="1"/>
</dbReference>
<dbReference type="InterPro" id="IPR036851">
    <property type="entry name" value="Chloroperoxidase-like_sf"/>
</dbReference>
<dbReference type="EMBL" id="BPWL01000009">
    <property type="protein sequence ID" value="GJJ14071.1"/>
    <property type="molecule type" value="Genomic_DNA"/>
</dbReference>
<keyword evidence="6" id="KW-0408">Iron</keyword>
<dbReference type="InterPro" id="IPR000028">
    <property type="entry name" value="Chloroperoxidase"/>
</dbReference>
<evidence type="ECO:0000256" key="1">
    <source>
        <dbReference type="ARBA" id="ARBA00001970"/>
    </source>
</evidence>
<dbReference type="GO" id="GO:0004601">
    <property type="term" value="F:peroxidase activity"/>
    <property type="evidence" value="ECO:0007669"/>
    <property type="project" value="UniProtKB-KW"/>
</dbReference>
<dbReference type="Proteomes" id="UP001050691">
    <property type="component" value="Unassembled WGS sequence"/>
</dbReference>
<evidence type="ECO:0000256" key="6">
    <source>
        <dbReference type="ARBA" id="ARBA00023004"/>
    </source>
</evidence>
<comment type="caution">
    <text evidence="10">The sequence shown here is derived from an EMBL/GenBank/DDBJ whole genome shotgun (WGS) entry which is preliminary data.</text>
</comment>
<dbReference type="Gene3D" id="1.10.489.10">
    <property type="entry name" value="Chloroperoxidase-like"/>
    <property type="match status" value="1"/>
</dbReference>
<dbReference type="Pfam" id="PF01328">
    <property type="entry name" value="Peroxidase_2"/>
    <property type="match status" value="2"/>
</dbReference>
<feature type="domain" description="Heme haloperoxidase family profile" evidence="9">
    <location>
        <begin position="63"/>
        <end position="312"/>
    </location>
</feature>
<accession>A0AAV5AHE5</accession>
<sequence>MAKISILLLPVFVKVALAIPAYGSLAGLTQRQVDDFIANNTLAPIPPPPGPLVNDGLLLVNDPSHPFIQPGPDDLRGPCPGLNTLANHGVRKTLRPTVSEFHFAEFNQYLPRSGVARPDQLVTAVMEGFNLGNDFARFLVYQAHLIDGNPITNLISIGMKTPQTGPDPPAPAIVGGLSQHGTFEGDTSMTRVDAFFGNPAIFNETRFDEFSAFSMQFGVNGTYDINAAAELRHQRLEDSIQTNPELSFQSPRILSAFSEAVFPTIFFVDGRLDNGQLNLQAARSFFQPNKFPDNFFRQPAPVSFPTIQPLTQQLFDKHPFVPGMNNGTNNFIELPDTPALSDFCGIYDDIVNRVLKTQYPNPSGPLLEALQTNLNFLFSAVEGHNCTQAFPFGQ</sequence>
<keyword evidence="3" id="KW-0349">Heme</keyword>
<dbReference type="AlphaFoldDB" id="A0AAV5AHE5"/>
<evidence type="ECO:0000313" key="10">
    <source>
        <dbReference type="EMBL" id="GJJ14071.1"/>
    </source>
</evidence>
<keyword evidence="8" id="KW-0732">Signal</keyword>
<evidence type="ECO:0000256" key="5">
    <source>
        <dbReference type="ARBA" id="ARBA00023002"/>
    </source>
</evidence>
<evidence type="ECO:0000256" key="8">
    <source>
        <dbReference type="SAM" id="SignalP"/>
    </source>
</evidence>
<dbReference type="GO" id="GO:0046872">
    <property type="term" value="F:metal ion binding"/>
    <property type="evidence" value="ECO:0007669"/>
    <property type="project" value="UniProtKB-KW"/>
</dbReference>
<reference evidence="10" key="1">
    <citation type="submission" date="2021-10" db="EMBL/GenBank/DDBJ databases">
        <title>De novo Genome Assembly of Clathrus columnatus (Basidiomycota, Fungi) Using Illumina and Nanopore Sequence Data.</title>
        <authorList>
            <person name="Ogiso-Tanaka E."/>
            <person name="Itagaki H."/>
            <person name="Hosoya T."/>
            <person name="Hosaka K."/>
        </authorList>
    </citation>
    <scope>NUCLEOTIDE SEQUENCE</scope>
    <source>
        <strain evidence="10">MO-923</strain>
    </source>
</reference>
<comment type="cofactor">
    <cofactor evidence="1">
        <name>heme b</name>
        <dbReference type="ChEBI" id="CHEBI:60344"/>
    </cofactor>
</comment>
<evidence type="ECO:0000259" key="9">
    <source>
        <dbReference type="PROSITE" id="PS51405"/>
    </source>
</evidence>
<keyword evidence="11" id="KW-1185">Reference proteome</keyword>
<comment type="similarity">
    <text evidence="7">Belongs to the chloroperoxidase family.</text>
</comment>
<evidence type="ECO:0000256" key="3">
    <source>
        <dbReference type="ARBA" id="ARBA00022617"/>
    </source>
</evidence>
<keyword evidence="4" id="KW-0479">Metal-binding</keyword>